<sequence>MVNDGGLRGTVTDEPVVCPESRSPFIYQAVQDHDVHRRIGANATRLDPEAVDTVNTRRYSENSTNAHEFTRDEACKLEWQAARRVACRGWGKPTKAAVPLRSHTDLAQDADSRPANSHVGMLVCDGRWSVASTTPRHQSWEKSVPTLTLGVGLSPK</sequence>
<dbReference type="Proteomes" id="UP000234484">
    <property type="component" value="Unassembled WGS sequence"/>
</dbReference>
<proteinExistence type="predicted"/>
<dbReference type="Proteomes" id="UP000011613">
    <property type="component" value="Unassembled WGS sequence"/>
</dbReference>
<evidence type="ECO:0000313" key="3">
    <source>
        <dbReference type="Proteomes" id="UP000011613"/>
    </source>
</evidence>
<name>L9XSM2_NATGS</name>
<comment type="caution">
    <text evidence="1">The sequence shown here is derived from an EMBL/GenBank/DDBJ whole genome shotgun (WGS) entry which is preliminary data.</text>
</comment>
<protein>
    <submittedName>
        <fullName evidence="1">Uncharacterized protein</fullName>
    </submittedName>
</protein>
<reference evidence="2 4" key="2">
    <citation type="submission" date="2017-12" db="EMBL/GenBank/DDBJ databases">
        <title>The characterization of oligonucleotides binding to NgAgo.</title>
        <authorList>
            <person name="Jiang L."/>
            <person name="He B."/>
            <person name="Kang J."/>
            <person name="Yu M."/>
            <person name="Li N."/>
            <person name="Fang Y."/>
            <person name="Tang Z."/>
            <person name="Wu P."/>
            <person name="Yao P."/>
            <person name="Huang J."/>
        </authorList>
    </citation>
    <scope>NUCLEOTIDE SEQUENCE [LARGE SCALE GENOMIC DNA]</scope>
    <source>
        <strain evidence="2 4">SP2</strain>
        <tissue evidence="2">Freeze-dried powder thallus</tissue>
    </source>
</reference>
<dbReference type="EMBL" id="AOIC01000112">
    <property type="protein sequence ID" value="ELY63628.1"/>
    <property type="molecule type" value="Genomic_DNA"/>
</dbReference>
<evidence type="ECO:0000313" key="2">
    <source>
        <dbReference type="EMBL" id="PLK22034.1"/>
    </source>
</evidence>
<dbReference type="AlphaFoldDB" id="L9XSM2"/>
<evidence type="ECO:0000313" key="4">
    <source>
        <dbReference type="Proteomes" id="UP000234484"/>
    </source>
</evidence>
<dbReference type="EMBL" id="PKKI01000002">
    <property type="protein sequence ID" value="PLK22034.1"/>
    <property type="molecule type" value="Genomic_DNA"/>
</dbReference>
<accession>L9XSM2</accession>
<gene>
    <name evidence="1" type="ORF">C490_15299</name>
    <name evidence="2" type="ORF">CYV19_01185</name>
</gene>
<organism evidence="1 3">
    <name type="scientific">Natronobacterium gregoryi (strain ATCC 43098 / DSM 3393 / CCM 3738 / CIP 104747 / IAM 13177 / JCM 8860 / NBRC 102187 / NCIMB 2189 / SP2)</name>
    <dbReference type="NCBI Taxonomy" id="797304"/>
    <lineage>
        <taxon>Archaea</taxon>
        <taxon>Methanobacteriati</taxon>
        <taxon>Methanobacteriota</taxon>
        <taxon>Stenosarchaea group</taxon>
        <taxon>Halobacteria</taxon>
        <taxon>Halobacteriales</taxon>
        <taxon>Natrialbaceae</taxon>
        <taxon>Natronobacterium</taxon>
    </lineage>
</organism>
<evidence type="ECO:0000313" key="1">
    <source>
        <dbReference type="EMBL" id="ELY63628.1"/>
    </source>
</evidence>
<reference evidence="1 3" key="1">
    <citation type="journal article" date="2014" name="PLoS Genet.">
        <title>Phylogenetically driven sequencing of extremely halophilic archaea reveals strategies for static and dynamic osmo-response.</title>
        <authorList>
            <person name="Becker E.A."/>
            <person name="Seitzer P.M."/>
            <person name="Tritt A."/>
            <person name="Larsen D."/>
            <person name="Krusor M."/>
            <person name="Yao A.I."/>
            <person name="Wu D."/>
            <person name="Madern D."/>
            <person name="Eisen J.A."/>
            <person name="Darling A.E."/>
            <person name="Facciotti M.T."/>
        </authorList>
    </citation>
    <scope>NUCLEOTIDE SEQUENCE [LARGE SCALE GENOMIC DNA]</scope>
    <source>
        <strain evidence="1 3">SP2</strain>
    </source>
</reference>